<dbReference type="AlphaFoldDB" id="A0A1G6JWG9"/>
<reference evidence="3" key="1">
    <citation type="submission" date="2016-09" db="EMBL/GenBank/DDBJ databases">
        <authorList>
            <person name="Varghese N."/>
            <person name="Submissions S."/>
        </authorList>
    </citation>
    <scope>NUCLEOTIDE SEQUENCE [LARGE SCALE GENOMIC DNA]</scope>
    <source>
        <strain evidence="3">ANC 4667</strain>
    </source>
</reference>
<organism evidence="2 3">
    <name type="scientific">Acinetobacter kookii</name>
    <dbReference type="NCBI Taxonomy" id="1226327"/>
    <lineage>
        <taxon>Bacteria</taxon>
        <taxon>Pseudomonadati</taxon>
        <taxon>Pseudomonadota</taxon>
        <taxon>Gammaproteobacteria</taxon>
        <taxon>Moraxellales</taxon>
        <taxon>Moraxellaceae</taxon>
        <taxon>Acinetobacter</taxon>
    </lineage>
</organism>
<evidence type="ECO:0000313" key="2">
    <source>
        <dbReference type="EMBL" id="SDC22346.1"/>
    </source>
</evidence>
<dbReference type="OrthoDB" id="8609649at2"/>
<keyword evidence="1" id="KW-0175">Coiled coil</keyword>
<dbReference type="RefSeq" id="WP_092819571.1">
    <property type="nucleotide sequence ID" value="NZ_BAABKJ010000010.1"/>
</dbReference>
<proteinExistence type="predicted"/>
<protein>
    <submittedName>
        <fullName evidence="2">Uncharacterized protein</fullName>
    </submittedName>
</protein>
<dbReference type="EMBL" id="FMYO01000004">
    <property type="protein sequence ID" value="SDC22346.1"/>
    <property type="molecule type" value="Genomic_DNA"/>
</dbReference>
<evidence type="ECO:0000313" key="3">
    <source>
        <dbReference type="Proteomes" id="UP000243468"/>
    </source>
</evidence>
<keyword evidence="3" id="KW-1185">Reference proteome</keyword>
<dbReference type="Proteomes" id="UP000243468">
    <property type="component" value="Unassembled WGS sequence"/>
</dbReference>
<evidence type="ECO:0000256" key="1">
    <source>
        <dbReference type="SAM" id="Coils"/>
    </source>
</evidence>
<sequence length="582" mass="68931">MQTYIPYQLRVKLKQIDPVLDKHWQQQLQSILSTTPQALHQKIEDQYLKAKNIAWNYLTQAFEFKGHSGLKNLQLETQNSELLQLAHRIKSTFSYLQGYQTDFQIADYLESIVREINQIDLEHPADIQAQQLIKKAFLYDAALIIRDLDFTVSENHRHLDIEQVRTFIFEIFMKSEILGSWFAHILPSEYAEQELAIFQDYFIQQQHVRDFEIIQTFQYYFVLSSTYDSSVSAYSIRRFLTEENFGKENRFYISGLVLDPQQLDQADYFANFKQLMNRIIGIQRKMNPHIVELVESLHEYNQQNLIPSLKEVLNIQSFSVDHLVKEHLEILEKDLSLNILEPFLKGLKNSVQHTDELEYCYLNILRLINEFLHQLEILSQQPMLQFNQHARLFKYRLIAYLKLLEQRRAQIFVIFHDEFLYQQQLQAVSAPTQEIRELLNSAMEQTRQIQQHIRQLEREMQNAENSSFLKRLFKKSEHHELKINQLKQNLIEVRDHCYLKIIAIQKLAAQESVYLEAKNLIPVIDSKVRHYAFANGENGVTRLPLLIQLPEDRNSFNMQSILMALNYEFLLSAKSWGLSQKA</sequence>
<feature type="coiled-coil region" evidence="1">
    <location>
        <begin position="435"/>
        <end position="489"/>
    </location>
</feature>
<gene>
    <name evidence="2" type="ORF">SAMN05421732_10472</name>
</gene>
<name>A0A1G6JWG9_9GAMM</name>
<accession>A0A1G6JWG9</accession>
<dbReference type="STRING" id="1226327.SAMN05421732_10472"/>